<dbReference type="PANTHER" id="PTHR40763:SF5">
    <property type="entry name" value="MEMBRANE PROTEIN"/>
    <property type="match status" value="1"/>
</dbReference>
<dbReference type="AlphaFoldDB" id="A0A3N5YK96"/>
<keyword evidence="2" id="KW-1185">Reference proteome</keyword>
<evidence type="ECO:0000313" key="2">
    <source>
        <dbReference type="Proteomes" id="UP000275281"/>
    </source>
</evidence>
<reference evidence="1 2" key="1">
    <citation type="submission" date="2018-11" db="EMBL/GenBank/DDBJ databases">
        <authorList>
            <person name="Ye M.-Q."/>
            <person name="Du Z.-J."/>
        </authorList>
    </citation>
    <scope>NUCLEOTIDE SEQUENCE [LARGE SCALE GENOMIC DNA]</scope>
    <source>
        <strain evidence="1 2">U0105</strain>
    </source>
</reference>
<gene>
    <name evidence="1" type="ORF">DRW07_15295</name>
</gene>
<dbReference type="Proteomes" id="UP000275281">
    <property type="component" value="Unassembled WGS sequence"/>
</dbReference>
<dbReference type="RefSeq" id="WP_124028819.1">
    <property type="nucleotide sequence ID" value="NZ_JBHRSN010000014.1"/>
</dbReference>
<protein>
    <submittedName>
        <fullName evidence="1">DUF1707 domain-containing protein</fullName>
    </submittedName>
</protein>
<dbReference type="PANTHER" id="PTHR40763">
    <property type="entry name" value="MEMBRANE PROTEIN-RELATED"/>
    <property type="match status" value="1"/>
</dbReference>
<sequence length="218" mass="24173">MTVKVEDRPIASVRDQVVDVLIHNYSHGVISEEAFERRLDVAMGSRDPSQIMQQISDLETPDDSEIKEQKKRHFDVSYDPYAHADSEHIVNIFGGSDRTGQWVVPSQLKTLSVFGGSKIDMTDAIFTSKEVRIKSFCLFGGETLYVPPGARVMSSVICIFGGMDNKASTLSGTQGPIIRIEGMAIFGGISVKVKTNFKKMFINFAHQMKTMMNTKSGI</sequence>
<evidence type="ECO:0000313" key="1">
    <source>
        <dbReference type="EMBL" id="RPJ65271.1"/>
    </source>
</evidence>
<dbReference type="EMBL" id="RPOK01000005">
    <property type="protein sequence ID" value="RPJ65271.1"/>
    <property type="molecule type" value="Genomic_DNA"/>
</dbReference>
<accession>A0A3N5YK96</accession>
<comment type="caution">
    <text evidence="1">The sequence shown here is derived from an EMBL/GenBank/DDBJ whole genome shotgun (WGS) entry which is preliminary data.</text>
</comment>
<name>A0A3N5YK96_9ALTE</name>
<proteinExistence type="predicted"/>
<dbReference type="OrthoDB" id="3625082at2"/>
<organism evidence="1 2">
    <name type="scientific">Alteromonas sediminis</name>
    <dbReference type="NCBI Taxonomy" id="2259342"/>
    <lineage>
        <taxon>Bacteria</taxon>
        <taxon>Pseudomonadati</taxon>
        <taxon>Pseudomonadota</taxon>
        <taxon>Gammaproteobacteria</taxon>
        <taxon>Alteromonadales</taxon>
        <taxon>Alteromonadaceae</taxon>
        <taxon>Alteromonas/Salinimonas group</taxon>
        <taxon>Alteromonas</taxon>
    </lineage>
</organism>